<protein>
    <recommendedName>
        <fullName evidence="2">Glycolipid transfer protein domain-containing protein</fullName>
    </recommendedName>
</protein>
<dbReference type="SUPFAM" id="SSF110004">
    <property type="entry name" value="Glycolipid transfer protein, GLTP"/>
    <property type="match status" value="1"/>
</dbReference>
<dbReference type="InterPro" id="IPR036497">
    <property type="entry name" value="GLTP_sf"/>
</dbReference>
<comment type="caution">
    <text evidence="3">The sequence shown here is derived from an EMBL/GenBank/DDBJ whole genome shotgun (WGS) entry which is preliminary data.</text>
</comment>
<feature type="domain" description="Glycolipid transfer protein" evidence="2">
    <location>
        <begin position="20"/>
        <end position="161"/>
    </location>
</feature>
<dbReference type="EMBL" id="CALNXI010000002">
    <property type="protein sequence ID" value="CAH3013690.1"/>
    <property type="molecule type" value="Genomic_DNA"/>
</dbReference>
<dbReference type="Proteomes" id="UP001159427">
    <property type="component" value="Unassembled WGS sequence"/>
</dbReference>
<evidence type="ECO:0000313" key="3">
    <source>
        <dbReference type="EMBL" id="CAH3013690.1"/>
    </source>
</evidence>
<dbReference type="Gene3D" id="1.10.3520.10">
    <property type="entry name" value="Glycolipid transfer protein"/>
    <property type="match status" value="1"/>
</dbReference>
<accession>A0ABN8LE01</accession>
<evidence type="ECO:0000313" key="4">
    <source>
        <dbReference type="Proteomes" id="UP001159427"/>
    </source>
</evidence>
<dbReference type="Pfam" id="PF08718">
    <property type="entry name" value="GLTP"/>
    <property type="match status" value="1"/>
</dbReference>
<reference evidence="3 4" key="1">
    <citation type="submission" date="2022-05" db="EMBL/GenBank/DDBJ databases">
        <authorList>
            <consortium name="Genoscope - CEA"/>
            <person name="William W."/>
        </authorList>
    </citation>
    <scope>NUCLEOTIDE SEQUENCE [LARGE SCALE GENOMIC DNA]</scope>
</reference>
<organism evidence="3 4">
    <name type="scientific">Porites evermanni</name>
    <dbReference type="NCBI Taxonomy" id="104178"/>
    <lineage>
        <taxon>Eukaryota</taxon>
        <taxon>Metazoa</taxon>
        <taxon>Cnidaria</taxon>
        <taxon>Anthozoa</taxon>
        <taxon>Hexacorallia</taxon>
        <taxon>Scleractinia</taxon>
        <taxon>Fungiina</taxon>
        <taxon>Poritidae</taxon>
        <taxon>Porites</taxon>
    </lineage>
</organism>
<gene>
    <name evidence="3" type="ORF">PEVE_00013451</name>
</gene>
<sequence length="203" mass="23011">MSFFSEATHRFLPVPEDSRIETKSFLDAASEVVPFFDVLGPTAFAPVKSDINGNIKKLREKFAQDPEKFKTLQDIVESEIATGTTTAKNSATDALLWLKRALQFIVVFLEEVLTGEQDLVKCAKKAYEASLKRYHGWMVQGVFSLAMKAVPYRKDFMEKLGRGKVDEETVLKEMKDCVDLLSANIKVIQEFYDKNKLDNSQKV</sequence>
<name>A0ABN8LE01_9CNID</name>
<keyword evidence="4" id="KW-1185">Reference proteome</keyword>
<evidence type="ECO:0000259" key="2">
    <source>
        <dbReference type="Pfam" id="PF08718"/>
    </source>
</evidence>
<proteinExistence type="predicted"/>
<dbReference type="PANTHER" id="PTHR10219">
    <property type="entry name" value="GLYCOLIPID TRANSFER PROTEIN-RELATED"/>
    <property type="match status" value="1"/>
</dbReference>
<evidence type="ECO:0000256" key="1">
    <source>
        <dbReference type="ARBA" id="ARBA00022448"/>
    </source>
</evidence>
<dbReference type="PANTHER" id="PTHR10219:SF25">
    <property type="entry name" value="PLECKSTRIN HOMOLOGY DOMAIN-CONTAINING FAMILY A MEMBER 8"/>
    <property type="match status" value="1"/>
</dbReference>
<keyword evidence="1" id="KW-0813">Transport</keyword>
<dbReference type="InterPro" id="IPR014830">
    <property type="entry name" value="Glycolipid_transfer_prot_dom"/>
</dbReference>